<proteinExistence type="inferred from homology"/>
<dbReference type="InterPro" id="IPR000847">
    <property type="entry name" value="LysR_HTH_N"/>
</dbReference>
<evidence type="ECO:0000256" key="3">
    <source>
        <dbReference type="ARBA" id="ARBA00023125"/>
    </source>
</evidence>
<dbReference type="EMBL" id="LYUD01000107">
    <property type="protein sequence ID" value="OAZ72017.1"/>
    <property type="molecule type" value="Genomic_DNA"/>
</dbReference>
<dbReference type="InterPro" id="IPR050950">
    <property type="entry name" value="HTH-type_LysR_regulators"/>
</dbReference>
<dbReference type="eggNOG" id="COG0583">
    <property type="taxonomic scope" value="Bacteria"/>
</dbReference>
<dbReference type="GO" id="GO:0005829">
    <property type="term" value="C:cytosol"/>
    <property type="evidence" value="ECO:0007669"/>
    <property type="project" value="TreeGrafter"/>
</dbReference>
<accession>A0A1A0DBL9</accession>
<dbReference type="InterPro" id="IPR036388">
    <property type="entry name" value="WH-like_DNA-bd_sf"/>
</dbReference>
<dbReference type="Proteomes" id="UP000093796">
    <property type="component" value="Unassembled WGS sequence"/>
</dbReference>
<dbReference type="PROSITE" id="PS50931">
    <property type="entry name" value="HTH_LYSR"/>
    <property type="match status" value="1"/>
</dbReference>
<dbReference type="GO" id="GO:0003700">
    <property type="term" value="F:DNA-binding transcription factor activity"/>
    <property type="evidence" value="ECO:0007669"/>
    <property type="project" value="InterPro"/>
</dbReference>
<dbReference type="SUPFAM" id="SSF53850">
    <property type="entry name" value="Periplasmic binding protein-like II"/>
    <property type="match status" value="1"/>
</dbReference>
<dbReference type="SUPFAM" id="SSF46785">
    <property type="entry name" value="Winged helix' DNA-binding domain"/>
    <property type="match status" value="1"/>
</dbReference>
<dbReference type="Pfam" id="PF03466">
    <property type="entry name" value="LysR_substrate"/>
    <property type="match status" value="1"/>
</dbReference>
<evidence type="ECO:0000256" key="1">
    <source>
        <dbReference type="ARBA" id="ARBA00009437"/>
    </source>
</evidence>
<keyword evidence="4" id="KW-0804">Transcription</keyword>
<evidence type="ECO:0000313" key="6">
    <source>
        <dbReference type="Proteomes" id="UP000093796"/>
    </source>
</evidence>
<comment type="similarity">
    <text evidence="1">Belongs to the LysR transcriptional regulatory family.</text>
</comment>
<dbReference type="Pfam" id="PF00126">
    <property type="entry name" value="HTH_1"/>
    <property type="match status" value="1"/>
</dbReference>
<organism evidence="5 6">
    <name type="scientific">Acetobacter pasteurianus</name>
    <name type="common">Acetobacter turbidans</name>
    <dbReference type="NCBI Taxonomy" id="438"/>
    <lineage>
        <taxon>Bacteria</taxon>
        <taxon>Pseudomonadati</taxon>
        <taxon>Pseudomonadota</taxon>
        <taxon>Alphaproteobacteria</taxon>
        <taxon>Acetobacterales</taxon>
        <taxon>Acetobacteraceae</taxon>
        <taxon>Acetobacter</taxon>
    </lineage>
</organism>
<dbReference type="AlphaFoldDB" id="A0A1A0DBL9"/>
<evidence type="ECO:0000313" key="5">
    <source>
        <dbReference type="EMBL" id="OAZ72017.1"/>
    </source>
</evidence>
<dbReference type="PATRIC" id="fig|438.15.peg.2265"/>
<protein>
    <submittedName>
        <fullName evidence="5">HTH-type transcriptional regulator GbpR</fullName>
    </submittedName>
</protein>
<reference evidence="5 6" key="1">
    <citation type="submission" date="2016-05" db="EMBL/GenBank/DDBJ databases">
        <title>Genome sequencing of Acetobacter pasteurianus strain SRCM100623.</title>
        <authorList>
            <person name="Song Y.R."/>
        </authorList>
    </citation>
    <scope>NUCLEOTIDE SEQUENCE [LARGE SCALE GENOMIC DNA]</scope>
    <source>
        <strain evidence="5 6">SRCM100623</strain>
    </source>
</reference>
<dbReference type="PANTHER" id="PTHR30419">
    <property type="entry name" value="HTH-TYPE TRANSCRIPTIONAL REGULATOR YBHD"/>
    <property type="match status" value="1"/>
</dbReference>
<dbReference type="Gene3D" id="3.40.190.10">
    <property type="entry name" value="Periplasmic binding protein-like II"/>
    <property type="match status" value="2"/>
</dbReference>
<dbReference type="PANTHER" id="PTHR30419:SF8">
    <property type="entry name" value="NITROGEN ASSIMILATION TRANSCRIPTIONAL ACTIVATOR-RELATED"/>
    <property type="match status" value="1"/>
</dbReference>
<evidence type="ECO:0000256" key="4">
    <source>
        <dbReference type="ARBA" id="ARBA00023163"/>
    </source>
</evidence>
<keyword evidence="3" id="KW-0238">DNA-binding</keyword>
<evidence type="ECO:0000256" key="2">
    <source>
        <dbReference type="ARBA" id="ARBA00023015"/>
    </source>
</evidence>
<comment type="caution">
    <text evidence="5">The sequence shown here is derived from an EMBL/GenBank/DDBJ whole genome shotgun (WGS) entry which is preliminary data.</text>
</comment>
<dbReference type="OrthoDB" id="7243583at2"/>
<dbReference type="RefSeq" id="WP_035366368.1">
    <property type="nucleotide sequence ID" value="NZ_LYUD01000107.1"/>
</dbReference>
<sequence>MMKVAKLPDLRIHMKLRHFRLVEMLVATKSIRLAAERLNITPAAVSKSCLELENILGMKLFIRNKGGLIPDPICERFIIAGRRIDSELKNLTADIMLYEESFHGNVKIGFQATLLQDPIVRSVAKIKKTHPGLNLTLEYASRQQLLAGLAANYYDFVFVNLADIPVNKRFGIQQLGTEQYVVATTKETFSIPDVLERWDEFSAGIWVIPISGMAMRDRFDSVLAARGLSLPSRRIEINSVVGGERMVALADAFTLLPLTMLRDLGRDIIDPETKLRFLPEMQLEVGMVYLQDTQLSAAAQYASDFIVNKITRTI</sequence>
<dbReference type="InterPro" id="IPR036390">
    <property type="entry name" value="WH_DNA-bd_sf"/>
</dbReference>
<dbReference type="GO" id="GO:0003677">
    <property type="term" value="F:DNA binding"/>
    <property type="evidence" value="ECO:0007669"/>
    <property type="project" value="UniProtKB-KW"/>
</dbReference>
<name>A0A1A0DBL9_ACEPA</name>
<dbReference type="Gene3D" id="1.10.10.10">
    <property type="entry name" value="Winged helix-like DNA-binding domain superfamily/Winged helix DNA-binding domain"/>
    <property type="match status" value="1"/>
</dbReference>
<keyword evidence="2" id="KW-0805">Transcription regulation</keyword>
<gene>
    <name evidence="5" type="ORF">SRCM100623_02037</name>
</gene>
<dbReference type="InterPro" id="IPR005119">
    <property type="entry name" value="LysR_subst-bd"/>
</dbReference>